<keyword evidence="2" id="KW-0479">Metal-binding</keyword>
<evidence type="ECO:0000259" key="5">
    <source>
        <dbReference type="PROSITE" id="PS51891"/>
    </source>
</evidence>
<dbReference type="Pfam" id="PF04828">
    <property type="entry name" value="GFA"/>
    <property type="match status" value="1"/>
</dbReference>
<protein>
    <submittedName>
        <fullName evidence="6">GFA family protein</fullName>
    </submittedName>
</protein>
<evidence type="ECO:0000256" key="1">
    <source>
        <dbReference type="ARBA" id="ARBA00005495"/>
    </source>
</evidence>
<dbReference type="Gene3D" id="3.90.1590.10">
    <property type="entry name" value="glutathione-dependent formaldehyde- activating enzyme (gfa)"/>
    <property type="match status" value="1"/>
</dbReference>
<dbReference type="InterPro" id="IPR006913">
    <property type="entry name" value="CENP-V/GFA"/>
</dbReference>
<name>A0A3L0W3E1_ECOLX</name>
<proteinExistence type="inferred from homology"/>
<evidence type="ECO:0000256" key="3">
    <source>
        <dbReference type="ARBA" id="ARBA00022833"/>
    </source>
</evidence>
<comment type="caution">
    <text evidence="6">The sequence shown here is derived from an EMBL/GenBank/DDBJ whole genome shotgun (WGS) entry which is preliminary data.</text>
</comment>
<feature type="domain" description="CENP-V/GFA" evidence="5">
    <location>
        <begin position="1"/>
        <end position="111"/>
    </location>
</feature>
<dbReference type="EMBL" id="RNRV01000046">
    <property type="protein sequence ID" value="MHO06556.1"/>
    <property type="molecule type" value="Genomic_DNA"/>
</dbReference>
<evidence type="ECO:0000313" key="6">
    <source>
        <dbReference type="EMBL" id="MHO06556.1"/>
    </source>
</evidence>
<dbReference type="PROSITE" id="PS51891">
    <property type="entry name" value="CENP_V_GFA"/>
    <property type="match status" value="1"/>
</dbReference>
<dbReference type="PANTHER" id="PTHR33337">
    <property type="entry name" value="GFA DOMAIN-CONTAINING PROTEIN"/>
    <property type="match status" value="1"/>
</dbReference>
<comment type="similarity">
    <text evidence="1">Belongs to the Gfa family.</text>
</comment>
<dbReference type="AlphaFoldDB" id="A0A3L0W3E1"/>
<dbReference type="PANTHER" id="PTHR33337:SF40">
    <property type="entry name" value="CENP-V_GFA DOMAIN-CONTAINING PROTEIN-RELATED"/>
    <property type="match status" value="1"/>
</dbReference>
<dbReference type="GO" id="GO:0046872">
    <property type="term" value="F:metal ion binding"/>
    <property type="evidence" value="ECO:0007669"/>
    <property type="project" value="UniProtKB-KW"/>
</dbReference>
<keyword evidence="4" id="KW-0456">Lyase</keyword>
<evidence type="ECO:0000256" key="2">
    <source>
        <dbReference type="ARBA" id="ARBA00022723"/>
    </source>
</evidence>
<dbReference type="SUPFAM" id="SSF51316">
    <property type="entry name" value="Mss4-like"/>
    <property type="match status" value="1"/>
</dbReference>
<keyword evidence="3" id="KW-0862">Zinc</keyword>
<sequence>MQGHCLCGGIVVSTGDHQEVNLCHCTTCRRWSGGPLFAVHCGADVRFTGIAPVAYRSSEWAERGFCPTCGTHLFYHLLPTDEYIVPAGLFQRNDLKLASQIFIDEKPDFYELKNETPTLTGQQVFEQFAPKP</sequence>
<reference evidence="6" key="1">
    <citation type="submission" date="2018-10" db="EMBL/GenBank/DDBJ databases">
        <authorList>
            <consortium name="NARMS: The National Antimicrobial Resistance Monitoring System"/>
        </authorList>
    </citation>
    <scope>NUCLEOTIDE SEQUENCE [LARGE SCALE GENOMIC DNA]</scope>
    <source>
        <strain evidence="6">CVM N17EC0388</strain>
    </source>
</reference>
<evidence type="ECO:0000256" key="4">
    <source>
        <dbReference type="ARBA" id="ARBA00023239"/>
    </source>
</evidence>
<accession>A0A3L0W3E1</accession>
<organism evidence="6">
    <name type="scientific">Escherichia coli</name>
    <dbReference type="NCBI Taxonomy" id="562"/>
    <lineage>
        <taxon>Bacteria</taxon>
        <taxon>Pseudomonadati</taxon>
        <taxon>Pseudomonadota</taxon>
        <taxon>Gammaproteobacteria</taxon>
        <taxon>Enterobacterales</taxon>
        <taxon>Enterobacteriaceae</taxon>
        <taxon>Escherichia</taxon>
    </lineage>
</organism>
<gene>
    <name evidence="6" type="ORF">D9F05_19770</name>
</gene>
<dbReference type="GO" id="GO:0016846">
    <property type="term" value="F:carbon-sulfur lyase activity"/>
    <property type="evidence" value="ECO:0007669"/>
    <property type="project" value="InterPro"/>
</dbReference>
<dbReference type="InterPro" id="IPR011057">
    <property type="entry name" value="Mss4-like_sf"/>
</dbReference>